<accession>A0A2W5S129</accession>
<dbReference type="AlphaFoldDB" id="A0A2W5S129"/>
<feature type="compositionally biased region" description="Gly residues" evidence="1">
    <location>
        <begin position="18"/>
        <end position="27"/>
    </location>
</feature>
<reference evidence="2 3" key="1">
    <citation type="submission" date="2017-08" db="EMBL/GenBank/DDBJ databases">
        <title>Infants hospitalized years apart are colonized by the same room-sourced microbial strains.</title>
        <authorList>
            <person name="Brooks B."/>
            <person name="Olm M.R."/>
            <person name="Firek B.A."/>
            <person name="Baker R."/>
            <person name="Thomas B.C."/>
            <person name="Morowitz M.J."/>
            <person name="Banfield J.F."/>
        </authorList>
    </citation>
    <scope>NUCLEOTIDE SEQUENCE [LARGE SCALE GENOMIC DNA]</scope>
    <source>
        <strain evidence="2">S2_003_000_R2_11</strain>
    </source>
</reference>
<dbReference type="EMBL" id="QFQS01000013">
    <property type="protein sequence ID" value="PZQ94792.1"/>
    <property type="molecule type" value="Genomic_DNA"/>
</dbReference>
<feature type="region of interest" description="Disordered" evidence="1">
    <location>
        <begin position="271"/>
        <end position="293"/>
    </location>
</feature>
<protein>
    <recommendedName>
        <fullName evidence="4">Scaffolding protein</fullName>
    </recommendedName>
</protein>
<organism evidence="2 3">
    <name type="scientific">Cereibacter sphaeroides</name>
    <name type="common">Rhodobacter sphaeroides</name>
    <dbReference type="NCBI Taxonomy" id="1063"/>
    <lineage>
        <taxon>Bacteria</taxon>
        <taxon>Pseudomonadati</taxon>
        <taxon>Pseudomonadota</taxon>
        <taxon>Alphaproteobacteria</taxon>
        <taxon>Rhodobacterales</taxon>
        <taxon>Paracoccaceae</taxon>
        <taxon>Cereibacter</taxon>
    </lineage>
</organism>
<comment type="caution">
    <text evidence="2">The sequence shown here is derived from an EMBL/GenBank/DDBJ whole genome shotgun (WGS) entry which is preliminary data.</text>
</comment>
<sequence>MKFRNAWLKYYAAFDDGTQGGDAGGGAAEQTADTTTDDSDPGDNGERGEGDPNDNDDDPERQRTTTDDPNGEDEGEEFTFDGQPLADPDEVEDGANDSELVKKLRAQLREQSRQLKQKSTQTEHKTATSLDNLPPKPQLGDEGIDWDEGKLAEAMDKWYEQKAEAEAHQKTQQAKAEQFQTRIQERGEVYKQERAVAVKKFAGYEQAEEIVSSLPEPLQAALLLNSQKPTLTVMALARNEKLRQEIEDAYNNDHIRLGYLIADIDRRAGTAPRAKKDVNGAPQVKGNGGAKNIGQLEAAKEKARSSGNWDAYFELKAKLEKKD</sequence>
<feature type="compositionally biased region" description="Acidic residues" evidence="1">
    <location>
        <begin position="69"/>
        <end position="79"/>
    </location>
</feature>
<dbReference type="Proteomes" id="UP000248975">
    <property type="component" value="Unassembled WGS sequence"/>
</dbReference>
<evidence type="ECO:0000313" key="3">
    <source>
        <dbReference type="Proteomes" id="UP000248975"/>
    </source>
</evidence>
<feature type="compositionally biased region" description="Acidic residues" evidence="1">
    <location>
        <begin position="87"/>
        <end position="96"/>
    </location>
</feature>
<evidence type="ECO:0000313" key="2">
    <source>
        <dbReference type="EMBL" id="PZQ94792.1"/>
    </source>
</evidence>
<feature type="region of interest" description="Disordered" evidence="1">
    <location>
        <begin position="15"/>
        <end position="144"/>
    </location>
</feature>
<proteinExistence type="predicted"/>
<evidence type="ECO:0000256" key="1">
    <source>
        <dbReference type="SAM" id="MobiDB-lite"/>
    </source>
</evidence>
<feature type="compositionally biased region" description="Basic and acidic residues" evidence="1">
    <location>
        <begin position="99"/>
        <end position="113"/>
    </location>
</feature>
<evidence type="ECO:0008006" key="4">
    <source>
        <dbReference type="Google" id="ProtNLM"/>
    </source>
</evidence>
<gene>
    <name evidence="2" type="ORF">DI533_21335</name>
</gene>
<name>A0A2W5S129_CERSP</name>